<keyword evidence="2" id="KW-1185">Reference proteome</keyword>
<dbReference type="EMBL" id="CP002546">
    <property type="protein sequence ID" value="ADY60713.1"/>
    <property type="molecule type" value="Genomic_DNA"/>
</dbReference>
<evidence type="ECO:0000313" key="2">
    <source>
        <dbReference type="Proteomes" id="UP000006860"/>
    </source>
</evidence>
<name>F0SIN9_RUBBR</name>
<dbReference type="HOGENOM" id="CLU_035908_0_0_0"/>
<dbReference type="RefSeq" id="WP_013629434.1">
    <property type="nucleotide sequence ID" value="NC_015174.1"/>
</dbReference>
<dbReference type="eggNOG" id="COG4102">
    <property type="taxonomic scope" value="Bacteria"/>
</dbReference>
<dbReference type="Pfam" id="PF07394">
    <property type="entry name" value="DUF1501"/>
    <property type="match status" value="1"/>
</dbReference>
<dbReference type="SUPFAM" id="SSF53649">
    <property type="entry name" value="Alkaline phosphatase-like"/>
    <property type="match status" value="1"/>
</dbReference>
<dbReference type="PANTHER" id="PTHR43737:SF1">
    <property type="entry name" value="DUF1501 DOMAIN-CONTAINING PROTEIN"/>
    <property type="match status" value="1"/>
</dbReference>
<proteinExistence type="predicted"/>
<dbReference type="InterPro" id="IPR010869">
    <property type="entry name" value="DUF1501"/>
</dbReference>
<protein>
    <recommendedName>
        <fullName evidence="3">Sulfatase</fullName>
    </recommendedName>
</protein>
<reference evidence="2" key="1">
    <citation type="submission" date="2011-02" db="EMBL/GenBank/DDBJ databases">
        <title>The complete genome of Planctomyces brasiliensis DSM 5305.</title>
        <authorList>
            <person name="Lucas S."/>
            <person name="Copeland A."/>
            <person name="Lapidus A."/>
            <person name="Bruce D."/>
            <person name="Goodwin L."/>
            <person name="Pitluck S."/>
            <person name="Kyrpides N."/>
            <person name="Mavromatis K."/>
            <person name="Pagani I."/>
            <person name="Ivanova N."/>
            <person name="Ovchinnikova G."/>
            <person name="Lu M."/>
            <person name="Detter J.C."/>
            <person name="Han C."/>
            <person name="Land M."/>
            <person name="Hauser L."/>
            <person name="Markowitz V."/>
            <person name="Cheng J.-F."/>
            <person name="Hugenholtz P."/>
            <person name="Woyke T."/>
            <person name="Wu D."/>
            <person name="Tindall B."/>
            <person name="Pomrenke H.G."/>
            <person name="Brambilla E."/>
            <person name="Klenk H.-P."/>
            <person name="Eisen J.A."/>
        </authorList>
    </citation>
    <scope>NUCLEOTIDE SEQUENCE [LARGE SCALE GENOMIC DNA]</scope>
    <source>
        <strain evidence="2">ATCC 49424 / DSM 5305 / JCM 21570 / NBRC 103401 / IFAM 1448</strain>
    </source>
</reference>
<dbReference type="AlphaFoldDB" id="F0SIN9"/>
<dbReference type="OrthoDB" id="127333at2"/>
<organism evidence="1 2">
    <name type="scientific">Rubinisphaera brasiliensis (strain ATCC 49424 / DSM 5305 / JCM 21570 / IAM 15109 / NBRC 103401 / IFAM 1448)</name>
    <name type="common">Planctomyces brasiliensis</name>
    <dbReference type="NCBI Taxonomy" id="756272"/>
    <lineage>
        <taxon>Bacteria</taxon>
        <taxon>Pseudomonadati</taxon>
        <taxon>Planctomycetota</taxon>
        <taxon>Planctomycetia</taxon>
        <taxon>Planctomycetales</taxon>
        <taxon>Planctomycetaceae</taxon>
        <taxon>Rubinisphaera</taxon>
    </lineage>
</organism>
<dbReference type="InterPro" id="IPR006311">
    <property type="entry name" value="TAT_signal"/>
</dbReference>
<dbReference type="Proteomes" id="UP000006860">
    <property type="component" value="Chromosome"/>
</dbReference>
<dbReference type="PROSITE" id="PS51318">
    <property type="entry name" value="TAT"/>
    <property type="match status" value="1"/>
</dbReference>
<evidence type="ECO:0000313" key="1">
    <source>
        <dbReference type="EMBL" id="ADY60713.1"/>
    </source>
</evidence>
<dbReference type="KEGG" id="pbs:Plabr_3116"/>
<dbReference type="PANTHER" id="PTHR43737">
    <property type="entry name" value="BLL7424 PROTEIN"/>
    <property type="match status" value="1"/>
</dbReference>
<evidence type="ECO:0008006" key="3">
    <source>
        <dbReference type="Google" id="ProtNLM"/>
    </source>
</evidence>
<dbReference type="STRING" id="756272.Plabr_3116"/>
<gene>
    <name evidence="1" type="ordered locus">Plabr_3116</name>
</gene>
<accession>F0SIN9</accession>
<dbReference type="InterPro" id="IPR017850">
    <property type="entry name" value="Alkaline_phosphatase_core_sf"/>
</dbReference>
<sequence length="479" mass="52277">MESISKNIWAEQCRLNRRSMLANTGVGLGAAALQSLLHGERNAIASGGGTVGQPHFASPVKSVIFLFMSGGPSHVDTFDPKPALNELDGQSVPASIVKNVPNIPRSGVHSKVMGCPFTFQEYGESGIPVSSLLPATAKHVDDLCVIRSLNHRIPVHGPGECITLTGSGLGERPSLGAWFTYGLGSEAENLPGFIVMSSNSSGPAPQRPGWGNGFLPSRFQGTLMDQQRGIPYSEMPDLYSADDRRRQLDYIRWMNRQHLESHQANLEMEARIESYELGFRMQMSAPEIFDLSSETEETQKSYGIDQKASREFGRHCLLARRLVEQGVRFIQLRNGGWDAHGALKGNHTNRCRATDVPVAGLLADLKQRGLLDQTLVIWGGEFGRTPTTEGNRTGDSRGRDHSPAGYTMWLAGGGVRGGQIIGQTDELGYVPVERPLSPHDLHATMLHAVGLDQHKVIYQHNSRDEIPTVLGGEVISEVF</sequence>